<dbReference type="PRINTS" id="PR00038">
    <property type="entry name" value="HTHLUXR"/>
</dbReference>
<sequence>MGRSREREALDRLVRAARSGRGGVLVVHGVPGVGKTALLDDTASNAQEFLVLRTAGAEAEQEFPYAALHRFCGPALDRIDQLPAPQRDALAVAFGLAAGPAPNQFVVALAVLGLLSSLATEQPVLGLIDDAHWLDRGSSLALAFVARRLVAERIGIVFATRDVGAALVRLPVLQVEALGHRDARTLLEAALLFPLDEQVIERLIAEADGNPLALIELPRDRTTAELAGGFGLPATATVDARMEQSFRRRVAALPREVRTLILIAASDPTGDPLLVWRAAAAMGVSQSAAVEAESTGLIVLHPQVAFRHPLVRSSVYRAAGQDERTDVHRALAVATDAHVDPDRRAWHLGQTVIVPDEEIAADLEQMAARAQARGGLAAGAAFLKRSAELTVSPALRAGRALVAAGAKYEAAAIDDAVVLLDMAEGGPLDDFQLAQAEVLRARIAFVTNRGSDAPRLLLAAARRLEPLDVALSRETYLDALGSAMFSGRLSITPNPREVARAALAAPKVPHPRPVDLLLDGLAARVADGPATGTARLREALQVYARHDSTAVEGPRWRWLAGRLAGFVWDYSTWDTLTAEHVRAARDVGMLAELPLALVSRVGVHLLAGEMATAAALVEEAEMLAAATSNAAPPAYGAISLAAFRGNEDELAGLAAAAGRDFRARGESMGLTALSWAAAALCNALGRYDDAFEAAVEATNDAGETWYAALAVVELIEAASRTGRRERAAQAVDSLSESTRASDTPWARGIEARSRALLADGEAVETLYREAIEWFEPTALRVDLARTHLLYGEWLRREGRRVDARSELRTAHELFSEFEMEGFAERTRVELEATGEHVRGRPFHPDDKLTSQESHVARLAAEGHTNRQIAEYLFISQKTVEYHLKKAYRKLDVTSRTQLARRLAQVARPLPGGTR</sequence>
<dbReference type="Pfam" id="PF00196">
    <property type="entry name" value="GerE"/>
    <property type="match status" value="1"/>
</dbReference>
<keyword evidence="5" id="KW-1185">Reference proteome</keyword>
<dbReference type="PROSITE" id="PS50043">
    <property type="entry name" value="HTH_LUXR_2"/>
    <property type="match status" value="1"/>
</dbReference>
<evidence type="ECO:0000313" key="5">
    <source>
        <dbReference type="Proteomes" id="UP000474967"/>
    </source>
</evidence>
<dbReference type="InterPro" id="IPR016032">
    <property type="entry name" value="Sig_transdc_resp-reg_C-effctor"/>
</dbReference>
<keyword evidence="1" id="KW-0547">Nucleotide-binding</keyword>
<comment type="caution">
    <text evidence="4">The sequence shown here is derived from an EMBL/GenBank/DDBJ whole genome shotgun (WGS) entry which is preliminary data.</text>
</comment>
<dbReference type="CDD" id="cd06170">
    <property type="entry name" value="LuxR_C_like"/>
    <property type="match status" value="1"/>
</dbReference>
<protein>
    <submittedName>
        <fullName evidence="4">AAA family ATPase</fullName>
    </submittedName>
</protein>
<feature type="domain" description="HTH luxR-type" evidence="3">
    <location>
        <begin position="841"/>
        <end position="906"/>
    </location>
</feature>
<dbReference type="GO" id="GO:0005524">
    <property type="term" value="F:ATP binding"/>
    <property type="evidence" value="ECO:0007669"/>
    <property type="project" value="UniProtKB-KW"/>
</dbReference>
<reference evidence="4 5" key="1">
    <citation type="journal article" date="2014" name="J. Microbiol.">
        <title>Diaminobutyricibacter tongyongensis gen. nov., sp. nov. and Homoserinibacter gongjuensis gen. nov., sp. nov. belong to the family Microbacteriaceae.</title>
        <authorList>
            <person name="Kim S.J."/>
            <person name="Ahn J.H."/>
            <person name="Weon H.Y."/>
            <person name="Hamada M."/>
            <person name="Suzuki K."/>
            <person name="Kwon S.W."/>
        </authorList>
    </citation>
    <scope>NUCLEOTIDE SEQUENCE [LARGE SCALE GENOMIC DNA]</scope>
    <source>
        <strain evidence="4 5">NBRC 108724</strain>
    </source>
</reference>
<organism evidence="4 5">
    <name type="scientific">Leifsonia tongyongensis</name>
    <dbReference type="NCBI Taxonomy" id="1268043"/>
    <lineage>
        <taxon>Bacteria</taxon>
        <taxon>Bacillati</taxon>
        <taxon>Actinomycetota</taxon>
        <taxon>Actinomycetes</taxon>
        <taxon>Micrococcales</taxon>
        <taxon>Microbacteriaceae</taxon>
        <taxon>Leifsonia</taxon>
    </lineage>
</organism>
<evidence type="ECO:0000256" key="1">
    <source>
        <dbReference type="ARBA" id="ARBA00022741"/>
    </source>
</evidence>
<dbReference type="SUPFAM" id="SSF52540">
    <property type="entry name" value="P-loop containing nucleoside triphosphate hydrolases"/>
    <property type="match status" value="1"/>
</dbReference>
<dbReference type="SMART" id="SM00421">
    <property type="entry name" value="HTH_LUXR"/>
    <property type="match status" value="1"/>
</dbReference>
<name>A0A6L9XWK1_9MICO</name>
<evidence type="ECO:0000259" key="3">
    <source>
        <dbReference type="PROSITE" id="PS50043"/>
    </source>
</evidence>
<dbReference type="AlphaFoldDB" id="A0A6L9XWK1"/>
<dbReference type="PANTHER" id="PTHR16305:SF35">
    <property type="entry name" value="TRANSCRIPTIONAL ACTIVATOR DOMAIN"/>
    <property type="match status" value="1"/>
</dbReference>
<dbReference type="EMBL" id="JAAGWY010000001">
    <property type="protein sequence ID" value="NEN05656.1"/>
    <property type="molecule type" value="Genomic_DNA"/>
</dbReference>
<dbReference type="PANTHER" id="PTHR16305">
    <property type="entry name" value="TESTICULAR SOLUBLE ADENYLYL CYCLASE"/>
    <property type="match status" value="1"/>
</dbReference>
<dbReference type="Proteomes" id="UP000474967">
    <property type="component" value="Unassembled WGS sequence"/>
</dbReference>
<dbReference type="InterPro" id="IPR027417">
    <property type="entry name" value="P-loop_NTPase"/>
</dbReference>
<dbReference type="InterPro" id="IPR041664">
    <property type="entry name" value="AAA_16"/>
</dbReference>
<dbReference type="InterPro" id="IPR036388">
    <property type="entry name" value="WH-like_DNA-bd_sf"/>
</dbReference>
<gene>
    <name evidence="4" type="ORF">G3T36_07195</name>
</gene>
<dbReference type="GO" id="GO:0006355">
    <property type="term" value="P:regulation of DNA-templated transcription"/>
    <property type="evidence" value="ECO:0007669"/>
    <property type="project" value="InterPro"/>
</dbReference>
<dbReference type="Pfam" id="PF13191">
    <property type="entry name" value="AAA_16"/>
    <property type="match status" value="1"/>
</dbReference>
<accession>A0A6L9XWK1</accession>
<evidence type="ECO:0000313" key="4">
    <source>
        <dbReference type="EMBL" id="NEN05656.1"/>
    </source>
</evidence>
<dbReference type="GO" id="GO:0003677">
    <property type="term" value="F:DNA binding"/>
    <property type="evidence" value="ECO:0007669"/>
    <property type="project" value="InterPro"/>
</dbReference>
<dbReference type="SUPFAM" id="SSF46894">
    <property type="entry name" value="C-terminal effector domain of the bipartite response regulators"/>
    <property type="match status" value="1"/>
</dbReference>
<dbReference type="InterPro" id="IPR000792">
    <property type="entry name" value="Tscrpt_reg_LuxR_C"/>
</dbReference>
<evidence type="ECO:0000256" key="2">
    <source>
        <dbReference type="ARBA" id="ARBA00022840"/>
    </source>
</evidence>
<dbReference type="Gene3D" id="1.10.10.10">
    <property type="entry name" value="Winged helix-like DNA-binding domain superfamily/Winged helix DNA-binding domain"/>
    <property type="match status" value="1"/>
</dbReference>
<keyword evidence="2" id="KW-0067">ATP-binding</keyword>
<proteinExistence type="predicted"/>
<dbReference type="GO" id="GO:0004016">
    <property type="term" value="F:adenylate cyclase activity"/>
    <property type="evidence" value="ECO:0007669"/>
    <property type="project" value="TreeGrafter"/>
</dbReference>
<dbReference type="GO" id="GO:0005737">
    <property type="term" value="C:cytoplasm"/>
    <property type="evidence" value="ECO:0007669"/>
    <property type="project" value="TreeGrafter"/>
</dbReference>